<evidence type="ECO:0000313" key="3">
    <source>
        <dbReference type="Proteomes" id="UP000076321"/>
    </source>
</evidence>
<reference evidence="1 3" key="1">
    <citation type="submission" date="2015-12" db="EMBL/GenBank/DDBJ databases">
        <title>Amycolatopsis regifaucium genome sequencing and assembly.</title>
        <authorList>
            <person name="Mayilraj S."/>
        </authorList>
    </citation>
    <scope>NUCLEOTIDE SEQUENCE [LARGE SCALE GENOMIC DNA]</scope>
    <source>
        <strain evidence="1 3">GY080</strain>
    </source>
</reference>
<dbReference type="OrthoDB" id="10002781at2"/>
<gene>
    <name evidence="2" type="ORF">ATP06_0227280</name>
    <name evidence="1" type="ORF">AVL48_31615</name>
</gene>
<dbReference type="Proteomes" id="UP000186883">
    <property type="component" value="Unassembled WGS sequence"/>
</dbReference>
<comment type="caution">
    <text evidence="1">The sequence shown here is derived from an EMBL/GenBank/DDBJ whole genome shotgun (WGS) entry which is preliminary data.</text>
</comment>
<evidence type="ECO:0000313" key="2">
    <source>
        <dbReference type="EMBL" id="OKA05254.1"/>
    </source>
</evidence>
<evidence type="ECO:0000313" key="1">
    <source>
        <dbReference type="EMBL" id="KZB84761.1"/>
    </source>
</evidence>
<proteinExistence type="predicted"/>
<keyword evidence="4" id="KW-1185">Reference proteome</keyword>
<organism evidence="1 3">
    <name type="scientific">Amycolatopsis regifaucium</name>
    <dbReference type="NCBI Taxonomy" id="546365"/>
    <lineage>
        <taxon>Bacteria</taxon>
        <taxon>Bacillati</taxon>
        <taxon>Actinomycetota</taxon>
        <taxon>Actinomycetes</taxon>
        <taxon>Pseudonocardiales</taxon>
        <taxon>Pseudonocardiaceae</taxon>
        <taxon>Amycolatopsis</taxon>
    </lineage>
</organism>
<dbReference type="AlphaFoldDB" id="A0A154MK98"/>
<dbReference type="EMBL" id="LQCI01000013">
    <property type="protein sequence ID" value="KZB84761.1"/>
    <property type="molecule type" value="Genomic_DNA"/>
</dbReference>
<dbReference type="RefSeq" id="WP_061989743.1">
    <property type="nucleotide sequence ID" value="NZ_FOPQ01000028.1"/>
</dbReference>
<protein>
    <submittedName>
        <fullName evidence="1">Uncharacterized protein</fullName>
    </submittedName>
</protein>
<dbReference type="Proteomes" id="UP000076321">
    <property type="component" value="Unassembled WGS sequence"/>
</dbReference>
<evidence type="ECO:0000313" key="4">
    <source>
        <dbReference type="Proteomes" id="UP000186883"/>
    </source>
</evidence>
<name>A0A154MK98_9PSEU</name>
<reference evidence="2 4" key="2">
    <citation type="submission" date="2016-11" db="EMBL/GenBank/DDBJ databases">
        <title>Genome sequencing of Amycolatopsis regifaucium.</title>
        <authorList>
            <person name="Mayilraj S."/>
            <person name="Kaur N."/>
        </authorList>
    </citation>
    <scope>NUCLEOTIDE SEQUENCE [LARGE SCALE GENOMIC DNA]</scope>
    <source>
        <strain evidence="2 4">GY080</strain>
    </source>
</reference>
<sequence length="170" mass="18719">MGDDELTPAEMSRLWAEALVRVVNALAPTTDGLFEAVLNSKVSDLPQTVRVSSARRDDPSLAIVVEEAQAFLSIDSAPGVFVAYEFEGSPADLEQGVESRERGPEPGGDHALSEVDLVEHVDAVMRFGFSFVRFPLFERLKIFGGNSDVALSWGNFDISWPLILVRKWRP</sequence>
<dbReference type="EMBL" id="LOBU02000018">
    <property type="protein sequence ID" value="OKA05254.1"/>
    <property type="molecule type" value="Genomic_DNA"/>
</dbReference>
<accession>A0A154MK98</accession>